<dbReference type="InterPro" id="IPR037873">
    <property type="entry name" value="BamE-like"/>
</dbReference>
<dbReference type="PANTHER" id="PTHR37482:SF1">
    <property type="entry name" value="OUTER MEMBRANE PROTEIN ASSEMBLY FACTOR BAME"/>
    <property type="match status" value="1"/>
</dbReference>
<dbReference type="Pfam" id="PF04355">
    <property type="entry name" value="BamE"/>
    <property type="match status" value="1"/>
</dbReference>
<dbReference type="HAMAP" id="MF_00925">
    <property type="entry name" value="OM_assembly_BamE"/>
    <property type="match status" value="1"/>
</dbReference>
<evidence type="ECO:0000256" key="3">
    <source>
        <dbReference type="ARBA" id="ARBA00023237"/>
    </source>
</evidence>
<comment type="subcellular location">
    <subcellularLocation>
        <location evidence="4">Cell outer membrane</location>
        <topology evidence="4">Lipid-anchor</topology>
    </subcellularLocation>
</comment>
<keyword evidence="4" id="KW-0449">Lipoprotein</keyword>
<evidence type="ECO:0000256" key="4">
    <source>
        <dbReference type="HAMAP-Rule" id="MF_00925"/>
    </source>
</evidence>
<dbReference type="GO" id="GO:0043165">
    <property type="term" value="P:Gram-negative-bacterium-type cell outer membrane assembly"/>
    <property type="evidence" value="ECO:0007669"/>
    <property type="project" value="UniProtKB-UniRule"/>
</dbReference>
<reference evidence="6 7" key="1">
    <citation type="submission" date="2018-12" db="EMBL/GenBank/DDBJ databases">
        <authorList>
            <person name="Chong R.A."/>
        </authorList>
    </citation>
    <scope>NUCLEOTIDE SEQUENCE [LARGE SCALE GENOMIC DNA]</scope>
    <source>
        <strain evidence="6 7">Sav</strain>
    </source>
</reference>
<dbReference type="OrthoDB" id="9808250at2"/>
<dbReference type="PROSITE" id="PS51257">
    <property type="entry name" value="PROKAR_LIPOPROTEIN"/>
    <property type="match status" value="1"/>
</dbReference>
<evidence type="ECO:0000259" key="5">
    <source>
        <dbReference type="Pfam" id="PF04355"/>
    </source>
</evidence>
<dbReference type="GO" id="GO:1990063">
    <property type="term" value="C:Bam protein complex"/>
    <property type="evidence" value="ECO:0007669"/>
    <property type="project" value="TreeGrafter"/>
</dbReference>
<keyword evidence="2 4" id="KW-0472">Membrane</keyword>
<dbReference type="PANTHER" id="PTHR37482">
    <property type="entry name" value="OUTER MEMBRANE PROTEIN ASSEMBLY FACTOR BAME"/>
    <property type="match status" value="1"/>
</dbReference>
<comment type="function">
    <text evidence="4">Part of the outer membrane protein assembly complex, which is involved in assembly and insertion of beta-barrel proteins into the outer membrane.</text>
</comment>
<proteinExistence type="inferred from homology"/>
<name>A0A4D6Y6K7_9GAMM</name>
<comment type="similarity">
    <text evidence="4">Belongs to the BamE family.</text>
</comment>
<feature type="domain" description="Outer membrane protein assembly factor BamE" evidence="5">
    <location>
        <begin position="35"/>
        <end position="100"/>
    </location>
</feature>
<dbReference type="GO" id="GO:0030674">
    <property type="term" value="F:protein-macromolecule adaptor activity"/>
    <property type="evidence" value="ECO:0007669"/>
    <property type="project" value="TreeGrafter"/>
</dbReference>
<keyword evidence="4" id="KW-0564">Palmitate</keyword>
<evidence type="ECO:0000313" key="6">
    <source>
        <dbReference type="EMBL" id="QCI25406.1"/>
    </source>
</evidence>
<evidence type="ECO:0000256" key="1">
    <source>
        <dbReference type="ARBA" id="ARBA00022729"/>
    </source>
</evidence>
<dbReference type="InterPro" id="IPR007450">
    <property type="entry name" value="BamE_dom"/>
</dbReference>
<protein>
    <recommendedName>
        <fullName evidence="4">Outer membrane protein assembly factor BamE</fullName>
    </recommendedName>
</protein>
<dbReference type="GO" id="GO:0051205">
    <property type="term" value="P:protein insertion into membrane"/>
    <property type="evidence" value="ECO:0007669"/>
    <property type="project" value="UniProtKB-UniRule"/>
</dbReference>
<dbReference type="AlphaFoldDB" id="A0A4D6Y6K7"/>
<gene>
    <name evidence="4" type="primary">bamE</name>
    <name evidence="6" type="ORF">D9V77_00930</name>
</gene>
<organism evidence="6 7">
    <name type="scientific">Buchnera aphidicola</name>
    <name type="common">Sitobion avenae</name>
    <dbReference type="NCBI Taxonomy" id="571428"/>
    <lineage>
        <taxon>Bacteria</taxon>
        <taxon>Pseudomonadati</taxon>
        <taxon>Pseudomonadota</taxon>
        <taxon>Gammaproteobacteria</taxon>
        <taxon>Enterobacterales</taxon>
        <taxon>Erwiniaceae</taxon>
        <taxon>Buchnera</taxon>
    </lineage>
</organism>
<dbReference type="Gene3D" id="3.30.1450.10">
    <property type="match status" value="1"/>
</dbReference>
<dbReference type="InterPro" id="IPR026592">
    <property type="entry name" value="BamE"/>
</dbReference>
<keyword evidence="1 4" id="KW-0732">Signal</keyword>
<sequence>MNNYMKILFIVILFSSCSILDKEKYNISSLEKMHYLNQDILNKSYIGMTREQIIYILGVPIISDSFDNGYHYYLKDQENEELLQKDMLNLYFKDNKVYKFNIT</sequence>
<dbReference type="RefSeq" id="WP_158338187.1">
    <property type="nucleotide sequence ID" value="NZ_CP034855.1"/>
</dbReference>
<evidence type="ECO:0000313" key="7">
    <source>
        <dbReference type="Proteomes" id="UP000298585"/>
    </source>
</evidence>
<keyword evidence="3 4" id="KW-0998">Cell outer membrane</keyword>
<comment type="subunit">
    <text evidence="4">Part of the Bam complex, which is composed of the outer membrane protein BamA, and four lipoproteins BamB, BamC, BamD and BamE.</text>
</comment>
<dbReference type="Proteomes" id="UP000298585">
    <property type="component" value="Chromosome"/>
</dbReference>
<accession>A0A4D6Y6K7</accession>
<dbReference type="EMBL" id="CP034855">
    <property type="protein sequence ID" value="QCI25406.1"/>
    <property type="molecule type" value="Genomic_DNA"/>
</dbReference>
<reference evidence="6 7" key="2">
    <citation type="submission" date="2019-05" db="EMBL/GenBank/DDBJ databases">
        <title>Genome evolution of the obligate endosymbiont Buchnera aphidicola.</title>
        <authorList>
            <person name="Moran N.A."/>
        </authorList>
    </citation>
    <scope>NUCLEOTIDE SEQUENCE [LARGE SCALE GENOMIC DNA]</scope>
    <source>
        <strain evidence="6 7">Sav</strain>
    </source>
</reference>
<evidence type="ECO:0000256" key="2">
    <source>
        <dbReference type="ARBA" id="ARBA00023136"/>
    </source>
</evidence>